<dbReference type="Pfam" id="PF17921">
    <property type="entry name" value="Integrase_H2C2"/>
    <property type="match status" value="1"/>
</dbReference>
<dbReference type="Gene3D" id="3.10.10.10">
    <property type="entry name" value="HIV Type 1 Reverse Transcriptase, subunit A, domain 1"/>
    <property type="match status" value="1"/>
</dbReference>
<evidence type="ECO:0000256" key="1">
    <source>
        <dbReference type="ARBA" id="ARBA00012493"/>
    </source>
</evidence>
<dbReference type="EMBL" id="CP092883">
    <property type="protein sequence ID" value="UYV82473.1"/>
    <property type="molecule type" value="Genomic_DNA"/>
</dbReference>
<dbReference type="InterPro" id="IPR055469">
    <property type="entry name" value="DUF7041"/>
</dbReference>
<feature type="domain" description="EF-hand" evidence="11">
    <location>
        <begin position="1347"/>
        <end position="1382"/>
    </location>
</feature>
<dbReference type="Proteomes" id="UP001235939">
    <property type="component" value="Chromosome 21"/>
</dbReference>
<dbReference type="SUPFAM" id="SSF53098">
    <property type="entry name" value="Ribonuclease H-like"/>
    <property type="match status" value="1"/>
</dbReference>
<dbReference type="CDD" id="cd00051">
    <property type="entry name" value="EFh"/>
    <property type="match status" value="2"/>
</dbReference>
<dbReference type="Gene3D" id="3.30.420.10">
    <property type="entry name" value="Ribonuclease H-like superfamily/Ribonuclease H"/>
    <property type="match status" value="1"/>
</dbReference>
<dbReference type="InterPro" id="IPR021109">
    <property type="entry name" value="Peptidase_aspartic_dom_sf"/>
</dbReference>
<keyword evidence="5" id="KW-0255">Endonuclease</keyword>
<evidence type="ECO:0000256" key="5">
    <source>
        <dbReference type="ARBA" id="ARBA00022759"/>
    </source>
</evidence>
<dbReference type="SUPFAM" id="SSF47473">
    <property type="entry name" value="EF-hand"/>
    <property type="match status" value="1"/>
</dbReference>
<dbReference type="PROSITE" id="PS50175">
    <property type="entry name" value="ASP_PROT_RETROV"/>
    <property type="match status" value="1"/>
</dbReference>
<dbReference type="InterPro" id="IPR041588">
    <property type="entry name" value="Integrase_H2C2"/>
</dbReference>
<proteinExistence type="predicted"/>
<evidence type="ECO:0000256" key="3">
    <source>
        <dbReference type="ARBA" id="ARBA00022695"/>
    </source>
</evidence>
<dbReference type="Pfam" id="PF00665">
    <property type="entry name" value="rve"/>
    <property type="match status" value="1"/>
</dbReference>
<dbReference type="Pfam" id="PF23055">
    <property type="entry name" value="DUF7041"/>
    <property type="match status" value="1"/>
</dbReference>
<evidence type="ECO:0000313" key="13">
    <source>
        <dbReference type="EMBL" id="UYV82473.1"/>
    </source>
</evidence>
<dbReference type="Gene3D" id="1.10.238.10">
    <property type="entry name" value="EF-hand"/>
    <property type="match status" value="1"/>
</dbReference>
<keyword evidence="3" id="KW-0548">Nucleotidyltransferase</keyword>
<dbReference type="InterPro" id="IPR001584">
    <property type="entry name" value="Integrase_cat-core"/>
</dbReference>
<dbReference type="InterPro" id="IPR001969">
    <property type="entry name" value="Aspartic_peptidase_AS"/>
</dbReference>
<dbReference type="PROSITE" id="PS50222">
    <property type="entry name" value="EF_HAND_2"/>
    <property type="match status" value="3"/>
</dbReference>
<dbReference type="InterPro" id="IPR043128">
    <property type="entry name" value="Rev_trsase/Diguanyl_cyclase"/>
</dbReference>
<dbReference type="InterPro" id="IPR001995">
    <property type="entry name" value="Peptidase_A2_cat"/>
</dbReference>
<keyword evidence="2" id="KW-0808">Transferase</keyword>
<keyword evidence="6" id="KW-0378">Hydrolase</keyword>
<dbReference type="SMART" id="SM00054">
    <property type="entry name" value="EFh"/>
    <property type="match status" value="4"/>
</dbReference>
<dbReference type="InterPro" id="IPR043502">
    <property type="entry name" value="DNA/RNA_pol_sf"/>
</dbReference>
<feature type="domain" description="EF-hand" evidence="11">
    <location>
        <begin position="1388"/>
        <end position="1423"/>
    </location>
</feature>
<dbReference type="PANTHER" id="PTHR37984:SF5">
    <property type="entry name" value="PROTEIN NYNRIN-LIKE"/>
    <property type="match status" value="1"/>
</dbReference>
<sequence length="1432" mass="164532">METENKPSDTSEICKVEAQFKIGGIIQEDTKFNYLISQLEPKYIENIWDIINSKSDNKYSECKSRLLELFRESEGLRIKKLISGIELGDMKPSQLLQKLRSLATPDISDNLIKTLWLDKLPTSIKNILIVSDEDISKLAIMADKINEINSSKEIYDAEVPSSSTDRLIAKLEDLERQVSELRLDRSRSRSKNRTQSRPRSNSQRSFDKRGRYCYYHFRFGSKCLQNKCRSPCSWKESGKLQPADRVATNSSAGIQDCRNLRLFVTDKNTGLRFLVDSGADISIIPPKDKIRMPSSDYKLYAANGTEIVTYGTKVRNLDIGLRRQFQWPFVIANTNREIIGEDFLNNFGLIVDIKNKRLIDGITNLSIRGVIQSISDMGNISTLNSSSKVSAILTKYPYLCRPPSDFVEAKHSVKHYIPTRGQPIHSKARRLDSQRLTLAKAEFQYMLNNGIIRPSNSPWASPLHLVSKKDESLRPCGDYRRLNAVTLPDRYPIPRLDDFHHILKGTRVYSKIDLCKAFYQIPIAEKDKPKTAIITPFGLFEFNVMSFGLRNATATFQRFMHEVLRNLDFAFVYLDAILEIDSLEYLITSHGVKPLPTKVKAILEYKKPKTVHELRIFLGMLNFYRTFLNNAAETQAILHEYLRGAKKKDRSEIKWTEEAEVQFEKCKQALANTALLAYPILNCLSHSHLLEAREYTILTDHKQKNEKASPRQLRHLQYISQFTTDIKYIKGTDNIVADALSRVDAITTIDYEEIAKEQTGDSELQNLISKNTSLKFKQCPLQSGKLLWCDVSTNNIRPFIPIKFRMMVFRNFHELSHPGIKATTKQLTSRFIWPNMNKDIRKWAQACVNCQKCKVSIHTKSEIGKYQEVDERFSVVHIDLIGPLPPSNGNIYCLTCIDRYTSWMEVVPLPDMKSETVARAFYENWIVRFGTPHTVISDQGKQFTSQLFKDLTTLCGIKLRHSTAYHPQCNGKIERLHRTIKTAIRAHNSIKWTETLPTVLLGLRAVCAINKDNNHSLSQMVYGKTIRLPGEFFDDSKHHLHAEEFVQQLQKQMELLKPLNEKHHSKTKVFVHKDLKTCSHVFIRTDRVRKPLEPPYEGPGQWWTTGSAIEPYQEGALIIVSSQEHSIKTMKQTDRLVHFSSENDNSTVMLLSYIFYDELYSKDICCRSFEDKTELVVRKTSHFNLRVIGVCSKYSSQALLESCLKVIGLYLSRWFQAVLEALRTQRRRKVAYLKTLGEDFGWEMRRRFPWNSAPPVSTQPPPVYNSINRPDGVPVDAEEIRRLGKRFKKLDLDNSGSLSVDEFMSLPELQQNPLVQRVIDIFDTDGNGEVDFKEFIQGVSQFSVKGDKASKLKFAFRIYDLDNDGFISNGELFTVLKMMVGNNLRDTQLQQIVDKTICFADKDQDGKINFEEFCAVSVCPLHHLTTILENTE</sequence>
<dbReference type="EC" id="2.7.7.49" evidence="1"/>
<dbReference type="InterPro" id="IPR000477">
    <property type="entry name" value="RT_dom"/>
</dbReference>
<dbReference type="Gene3D" id="2.40.70.10">
    <property type="entry name" value="Acid Proteases"/>
    <property type="match status" value="1"/>
</dbReference>
<evidence type="ECO:0000259" key="10">
    <source>
        <dbReference type="PROSITE" id="PS50175"/>
    </source>
</evidence>
<dbReference type="CDD" id="cd01647">
    <property type="entry name" value="RT_LTR"/>
    <property type="match status" value="1"/>
</dbReference>
<protein>
    <recommendedName>
        <fullName evidence="1">RNA-directed DNA polymerase</fullName>
        <ecNumber evidence="1">2.7.7.49</ecNumber>
    </recommendedName>
</protein>
<dbReference type="Gene3D" id="3.30.70.270">
    <property type="match status" value="2"/>
</dbReference>
<dbReference type="Pfam" id="PF13499">
    <property type="entry name" value="EF-hand_7"/>
    <property type="match status" value="2"/>
</dbReference>
<evidence type="ECO:0000256" key="2">
    <source>
        <dbReference type="ARBA" id="ARBA00022679"/>
    </source>
</evidence>
<evidence type="ECO:0000256" key="8">
    <source>
        <dbReference type="ARBA" id="ARBA00022918"/>
    </source>
</evidence>
<dbReference type="PANTHER" id="PTHR37984">
    <property type="entry name" value="PROTEIN CBG26694"/>
    <property type="match status" value="1"/>
</dbReference>
<dbReference type="InterPro" id="IPR036397">
    <property type="entry name" value="RNaseH_sf"/>
</dbReference>
<dbReference type="InterPro" id="IPR018247">
    <property type="entry name" value="EF_Hand_1_Ca_BS"/>
</dbReference>
<evidence type="ECO:0000259" key="12">
    <source>
        <dbReference type="PROSITE" id="PS50994"/>
    </source>
</evidence>
<accession>A0ABY6LMT7</accession>
<evidence type="ECO:0000313" key="14">
    <source>
        <dbReference type="Proteomes" id="UP001235939"/>
    </source>
</evidence>
<evidence type="ECO:0000259" key="11">
    <source>
        <dbReference type="PROSITE" id="PS50222"/>
    </source>
</evidence>
<feature type="domain" description="Peptidase A2" evidence="10">
    <location>
        <begin position="271"/>
        <end position="343"/>
    </location>
</feature>
<evidence type="ECO:0000256" key="4">
    <source>
        <dbReference type="ARBA" id="ARBA00022722"/>
    </source>
</evidence>
<name>A0ABY6LMT7_9ARAC</name>
<gene>
    <name evidence="13" type="ORF">LAZ67_21002366</name>
</gene>
<dbReference type="InterPro" id="IPR050951">
    <property type="entry name" value="Retrovirus_Pol_polyprotein"/>
</dbReference>
<feature type="domain" description="Integrase catalytic" evidence="12">
    <location>
        <begin position="867"/>
        <end position="1037"/>
    </location>
</feature>
<dbReference type="Gene3D" id="1.10.340.70">
    <property type="match status" value="1"/>
</dbReference>
<dbReference type="SUPFAM" id="SSF50630">
    <property type="entry name" value="Acid proteases"/>
    <property type="match status" value="1"/>
</dbReference>
<dbReference type="SUPFAM" id="SSF56672">
    <property type="entry name" value="DNA/RNA polymerases"/>
    <property type="match status" value="1"/>
</dbReference>
<dbReference type="PROSITE" id="PS00018">
    <property type="entry name" value="EF_HAND_1"/>
    <property type="match status" value="3"/>
</dbReference>
<dbReference type="InterPro" id="IPR002048">
    <property type="entry name" value="EF_hand_dom"/>
</dbReference>
<keyword evidence="8" id="KW-0695">RNA-directed DNA polymerase</keyword>
<dbReference type="PROSITE" id="PS00141">
    <property type="entry name" value="ASP_PROTEASE"/>
    <property type="match status" value="1"/>
</dbReference>
<dbReference type="InterPro" id="IPR012337">
    <property type="entry name" value="RNaseH-like_sf"/>
</dbReference>
<reference evidence="13 14" key="1">
    <citation type="submission" date="2022-01" db="EMBL/GenBank/DDBJ databases">
        <title>A chromosomal length assembly of Cordylochernes scorpioides.</title>
        <authorList>
            <person name="Zeh D."/>
            <person name="Zeh J."/>
        </authorList>
    </citation>
    <scope>NUCLEOTIDE SEQUENCE [LARGE SCALE GENOMIC DNA]</scope>
    <source>
        <strain evidence="13">IN4F17</strain>
        <tissue evidence="13">Whole Body</tissue>
    </source>
</reference>
<organism evidence="13 14">
    <name type="scientific">Cordylochernes scorpioides</name>
    <dbReference type="NCBI Taxonomy" id="51811"/>
    <lineage>
        <taxon>Eukaryota</taxon>
        <taxon>Metazoa</taxon>
        <taxon>Ecdysozoa</taxon>
        <taxon>Arthropoda</taxon>
        <taxon>Chelicerata</taxon>
        <taxon>Arachnida</taxon>
        <taxon>Pseudoscorpiones</taxon>
        <taxon>Cheliferoidea</taxon>
        <taxon>Chernetidae</taxon>
        <taxon>Cordylochernes</taxon>
    </lineage>
</organism>
<dbReference type="InterPro" id="IPR011992">
    <property type="entry name" value="EF-hand-dom_pair"/>
</dbReference>
<keyword evidence="14" id="KW-1185">Reference proteome</keyword>
<evidence type="ECO:0000256" key="6">
    <source>
        <dbReference type="ARBA" id="ARBA00022801"/>
    </source>
</evidence>
<feature type="domain" description="EF-hand" evidence="11">
    <location>
        <begin position="1310"/>
        <end position="1345"/>
    </location>
</feature>
<evidence type="ECO:0000256" key="9">
    <source>
        <dbReference type="SAM" id="MobiDB-lite"/>
    </source>
</evidence>
<dbReference type="Pfam" id="PF00078">
    <property type="entry name" value="RVT_1"/>
    <property type="match status" value="1"/>
</dbReference>
<keyword evidence="4" id="KW-0540">Nuclease</keyword>
<evidence type="ECO:0000256" key="7">
    <source>
        <dbReference type="ARBA" id="ARBA00022837"/>
    </source>
</evidence>
<feature type="region of interest" description="Disordered" evidence="9">
    <location>
        <begin position="182"/>
        <end position="204"/>
    </location>
</feature>
<keyword evidence="7" id="KW-0106">Calcium</keyword>
<dbReference type="PROSITE" id="PS50994">
    <property type="entry name" value="INTEGRASE"/>
    <property type="match status" value="1"/>
</dbReference>